<name>A0A1I7GS92_9FIRM</name>
<dbReference type="Gene3D" id="3.30.1330.10">
    <property type="entry name" value="PurM-like, N-terminal domain"/>
    <property type="match status" value="1"/>
</dbReference>
<reference evidence="4 5" key="1">
    <citation type="submission" date="2016-10" db="EMBL/GenBank/DDBJ databases">
        <authorList>
            <person name="de Groot N.N."/>
        </authorList>
    </citation>
    <scope>NUCLEOTIDE SEQUENCE [LARGE SCALE GENOMIC DNA]</scope>
    <source>
        <strain evidence="4 5">KHGC13</strain>
    </source>
</reference>
<dbReference type="EMBL" id="FPBT01000009">
    <property type="protein sequence ID" value="SFU51307.1"/>
    <property type="molecule type" value="Genomic_DNA"/>
</dbReference>
<dbReference type="Gene3D" id="3.90.650.10">
    <property type="entry name" value="PurM-like C-terminal domain"/>
    <property type="match status" value="1"/>
</dbReference>
<sequence>MGVLGIGKLDSDVLQRIVIDRIRYRRPEVRTRAGIGEDCAVVNFGDYDCVISTDPITADVKDIGRLSIHISCNDIASNGIQPLAITLAVMLPEGTTTEDVEQIMTQAGEAAERAGVEIVGGHTEVTRSVRQPVIVSTAFGRAVSGTSASARDMRPGDRILMTKYAGLEGTGIIAADLGRQLEGVLSEAEREEARALLDQVSVVKEGVIAGEIGTAGMHDVTEGGIFGAVWEMCHISRLGARLDVDRIPVLPVTRKICDAFGIDCMRLISSGCMLMAAPADKAAEITRRVTAAGILITDVGEVLAPGTAVTGTSGGRTFTIDPPGADELYKAVH</sequence>
<gene>
    <name evidence="4" type="ORF">SAMN05216508_1092</name>
</gene>
<dbReference type="GO" id="GO:0051604">
    <property type="term" value="P:protein maturation"/>
    <property type="evidence" value="ECO:0007669"/>
    <property type="project" value="TreeGrafter"/>
</dbReference>
<comment type="similarity">
    <text evidence="1">Belongs to the HypE family.</text>
</comment>
<dbReference type="RefSeq" id="WP_242935080.1">
    <property type="nucleotide sequence ID" value="NZ_CACZKG010000005.1"/>
</dbReference>
<evidence type="ECO:0000259" key="2">
    <source>
        <dbReference type="Pfam" id="PF00586"/>
    </source>
</evidence>
<dbReference type="InterPro" id="IPR011854">
    <property type="entry name" value="HypE"/>
</dbReference>
<keyword evidence="5" id="KW-1185">Reference proteome</keyword>
<dbReference type="CDD" id="cd06061">
    <property type="entry name" value="PurM-like1"/>
    <property type="match status" value="1"/>
</dbReference>
<evidence type="ECO:0000259" key="3">
    <source>
        <dbReference type="Pfam" id="PF02769"/>
    </source>
</evidence>
<evidence type="ECO:0000313" key="5">
    <source>
        <dbReference type="Proteomes" id="UP000198817"/>
    </source>
</evidence>
<evidence type="ECO:0000256" key="1">
    <source>
        <dbReference type="ARBA" id="ARBA00006243"/>
    </source>
</evidence>
<dbReference type="PANTHER" id="PTHR30303:SF4">
    <property type="entry name" value="HYDROGENASE EXPRESSION_FORMATION PROTEIN HYPE"/>
    <property type="match status" value="1"/>
</dbReference>
<evidence type="ECO:0000313" key="4">
    <source>
        <dbReference type="EMBL" id="SFU51307.1"/>
    </source>
</evidence>
<feature type="domain" description="PurM-like N-terminal" evidence="2">
    <location>
        <begin position="36"/>
        <end position="141"/>
    </location>
</feature>
<feature type="domain" description="PurM-like C-terminal" evidence="3">
    <location>
        <begin position="154"/>
        <end position="305"/>
    </location>
</feature>
<dbReference type="InterPro" id="IPR016188">
    <property type="entry name" value="PurM-like_N"/>
</dbReference>
<dbReference type="Pfam" id="PF02769">
    <property type="entry name" value="AIRS_C"/>
    <property type="match status" value="1"/>
</dbReference>
<dbReference type="InterPro" id="IPR036676">
    <property type="entry name" value="PurM-like_C_sf"/>
</dbReference>
<dbReference type="STRING" id="155865.SAMN05216515_1102"/>
<protein>
    <submittedName>
        <fullName evidence="4">Hydrogenase expression/formation protein HypE</fullName>
    </submittedName>
</protein>
<dbReference type="Pfam" id="PF00586">
    <property type="entry name" value="AIRS"/>
    <property type="match status" value="1"/>
</dbReference>
<dbReference type="InterPro" id="IPR036921">
    <property type="entry name" value="PurM-like_N_sf"/>
</dbReference>
<proteinExistence type="inferred from homology"/>
<dbReference type="InterPro" id="IPR010918">
    <property type="entry name" value="PurM-like_C_dom"/>
</dbReference>
<dbReference type="PIRSF" id="PIRSF005644">
    <property type="entry name" value="Hdrgns_mtr_HypE"/>
    <property type="match status" value="1"/>
</dbReference>
<dbReference type="Proteomes" id="UP000198817">
    <property type="component" value="Unassembled WGS sequence"/>
</dbReference>
<organism evidence="4 5">
    <name type="scientific">Eubacterium pyruvativorans</name>
    <dbReference type="NCBI Taxonomy" id="155865"/>
    <lineage>
        <taxon>Bacteria</taxon>
        <taxon>Bacillati</taxon>
        <taxon>Bacillota</taxon>
        <taxon>Clostridia</taxon>
        <taxon>Eubacteriales</taxon>
        <taxon>Eubacteriaceae</taxon>
        <taxon>Eubacterium</taxon>
    </lineage>
</organism>
<dbReference type="SUPFAM" id="SSF56042">
    <property type="entry name" value="PurM C-terminal domain-like"/>
    <property type="match status" value="1"/>
</dbReference>
<accession>A0A1I7GS92</accession>
<dbReference type="AlphaFoldDB" id="A0A1I7GS92"/>
<dbReference type="PANTHER" id="PTHR30303">
    <property type="entry name" value="HYDROGENASE ISOENZYMES FORMATION PROTEIN HYPE"/>
    <property type="match status" value="1"/>
</dbReference>
<dbReference type="SUPFAM" id="SSF55326">
    <property type="entry name" value="PurM N-terminal domain-like"/>
    <property type="match status" value="1"/>
</dbReference>